<name>A0A9P6LPY5_9PEZI</name>
<dbReference type="PANTHER" id="PTHR33365">
    <property type="entry name" value="YALI0B05434P"/>
    <property type="match status" value="1"/>
</dbReference>
<dbReference type="RefSeq" id="XP_038751144.1">
    <property type="nucleotide sequence ID" value="XM_038883549.1"/>
</dbReference>
<organism evidence="2 3">
    <name type="scientific">Colletotrichum karsti</name>
    <dbReference type="NCBI Taxonomy" id="1095194"/>
    <lineage>
        <taxon>Eukaryota</taxon>
        <taxon>Fungi</taxon>
        <taxon>Dikarya</taxon>
        <taxon>Ascomycota</taxon>
        <taxon>Pezizomycotina</taxon>
        <taxon>Sordariomycetes</taxon>
        <taxon>Hypocreomycetidae</taxon>
        <taxon>Glomerellales</taxon>
        <taxon>Glomerellaceae</taxon>
        <taxon>Colletotrichum</taxon>
        <taxon>Colletotrichum boninense species complex</taxon>
    </lineage>
</organism>
<dbReference type="Proteomes" id="UP000781932">
    <property type="component" value="Unassembled WGS sequence"/>
</dbReference>
<dbReference type="InterPro" id="IPR021765">
    <property type="entry name" value="UstYa-like"/>
</dbReference>
<evidence type="ECO:0000313" key="2">
    <source>
        <dbReference type="EMBL" id="KAF9881683.1"/>
    </source>
</evidence>
<gene>
    <name evidence="2" type="ORF">CkaCkLH20_00829</name>
</gene>
<dbReference type="GeneID" id="62156623"/>
<protein>
    <recommendedName>
        <fullName evidence="4">Oxidase ustYa</fullName>
    </recommendedName>
</protein>
<keyword evidence="3" id="KW-1185">Reference proteome</keyword>
<reference evidence="2" key="2">
    <citation type="submission" date="2020-11" db="EMBL/GenBank/DDBJ databases">
        <title>Whole genome sequencing of Colletotrichum sp.</title>
        <authorList>
            <person name="Li H."/>
        </authorList>
    </citation>
    <scope>NUCLEOTIDE SEQUENCE</scope>
    <source>
        <strain evidence="2">CkLH20</strain>
    </source>
</reference>
<accession>A0A9P6LPY5</accession>
<dbReference type="EMBL" id="JAATWM020000002">
    <property type="protein sequence ID" value="KAF9881683.1"/>
    <property type="molecule type" value="Genomic_DNA"/>
</dbReference>
<comment type="similarity">
    <text evidence="1">Belongs to the ustYa family.</text>
</comment>
<dbReference type="Pfam" id="PF11807">
    <property type="entry name" value="UstYa"/>
    <property type="match status" value="1"/>
</dbReference>
<evidence type="ECO:0000256" key="1">
    <source>
        <dbReference type="ARBA" id="ARBA00035112"/>
    </source>
</evidence>
<comment type="caution">
    <text evidence="2">The sequence shown here is derived from an EMBL/GenBank/DDBJ whole genome shotgun (WGS) entry which is preliminary data.</text>
</comment>
<sequence length="226" mass="26078">MNKSGIAVKDTDANDYFAFESFNSTKGPYHIVNAADPSEEANEFWNDLKKHTGIVEIDRDWAQINHLPPTVPHPDDPNLRIYQVNAFHSLHCLYRIRNRLISKVSLDKWPRNDIHTMHCLDHIRNEMMCNVDISMSGSQEYISFNTHGHDRKCRDLGAIQRWAQDHAWSGYKDYLENVVNFDADEAERVNAAFAGKGKWNHANSTHHKETGKIDLWFEDHDLAGGH</sequence>
<proteinExistence type="inferred from homology"/>
<dbReference type="OrthoDB" id="3687641at2759"/>
<evidence type="ECO:0008006" key="4">
    <source>
        <dbReference type="Google" id="ProtNLM"/>
    </source>
</evidence>
<reference evidence="2" key="1">
    <citation type="submission" date="2020-03" db="EMBL/GenBank/DDBJ databases">
        <authorList>
            <person name="He L."/>
        </authorList>
    </citation>
    <scope>NUCLEOTIDE SEQUENCE</scope>
    <source>
        <strain evidence="2">CkLH20</strain>
    </source>
</reference>
<evidence type="ECO:0000313" key="3">
    <source>
        <dbReference type="Proteomes" id="UP000781932"/>
    </source>
</evidence>
<dbReference type="AlphaFoldDB" id="A0A9P6LPY5"/>
<dbReference type="GO" id="GO:0043386">
    <property type="term" value="P:mycotoxin biosynthetic process"/>
    <property type="evidence" value="ECO:0007669"/>
    <property type="project" value="InterPro"/>
</dbReference>
<dbReference type="PANTHER" id="PTHR33365:SF6">
    <property type="entry name" value="OXIDASE USTYA"/>
    <property type="match status" value="1"/>
</dbReference>